<feature type="compositionally biased region" description="Acidic residues" evidence="2">
    <location>
        <begin position="119"/>
        <end position="140"/>
    </location>
</feature>
<dbReference type="Gene3D" id="1.10.8.10">
    <property type="entry name" value="DNA helicase RuvA subunit, C-terminal domain"/>
    <property type="match status" value="1"/>
</dbReference>
<dbReference type="GO" id="GO:0005829">
    <property type="term" value="C:cytosol"/>
    <property type="evidence" value="ECO:0007669"/>
    <property type="project" value="TreeGrafter"/>
</dbReference>
<dbReference type="PANTHER" id="PTHR23101:SF25">
    <property type="entry name" value="GTPASE-ACTIVATING PROTEIN AND VPS9 DOMAIN-CONTAINING PROTEIN 1"/>
    <property type="match status" value="1"/>
</dbReference>
<evidence type="ECO:0000313" key="6">
    <source>
        <dbReference type="Proteomes" id="UP000094565"/>
    </source>
</evidence>
<feature type="domain" description="CUE" evidence="3">
    <location>
        <begin position="605"/>
        <end position="648"/>
    </location>
</feature>
<keyword evidence="6" id="KW-1185">Reference proteome</keyword>
<feature type="compositionally biased region" description="Basic and acidic residues" evidence="2">
    <location>
        <begin position="583"/>
        <end position="603"/>
    </location>
</feature>
<dbReference type="PANTHER" id="PTHR23101">
    <property type="entry name" value="RAB GDP/GTP EXCHANGE FACTOR"/>
    <property type="match status" value="1"/>
</dbReference>
<dbReference type="SUPFAM" id="SSF46934">
    <property type="entry name" value="UBA-like"/>
    <property type="match status" value="1"/>
</dbReference>
<dbReference type="GO" id="GO:0030139">
    <property type="term" value="C:endocytic vesicle"/>
    <property type="evidence" value="ECO:0007669"/>
    <property type="project" value="TreeGrafter"/>
</dbReference>
<name>A0A1B2J5E7_PICPA</name>
<evidence type="ECO:0000256" key="1">
    <source>
        <dbReference type="ARBA" id="ARBA00022786"/>
    </source>
</evidence>
<dbReference type="EMBL" id="CP014584">
    <property type="protein sequence ID" value="ANZ73209.1"/>
    <property type="molecule type" value="Genomic_DNA"/>
</dbReference>
<dbReference type="InterPro" id="IPR045046">
    <property type="entry name" value="Vps9-like"/>
</dbReference>
<dbReference type="Gene3D" id="1.10.246.120">
    <property type="match status" value="1"/>
</dbReference>
<dbReference type="InterPro" id="IPR003892">
    <property type="entry name" value="CUE"/>
</dbReference>
<dbReference type="Gene3D" id="1.20.1050.80">
    <property type="entry name" value="VPS9 domain"/>
    <property type="match status" value="1"/>
</dbReference>
<feature type="region of interest" description="Disordered" evidence="2">
    <location>
        <begin position="110"/>
        <end position="231"/>
    </location>
</feature>
<dbReference type="InterPro" id="IPR037191">
    <property type="entry name" value="VPS9_dom_sf"/>
</dbReference>
<dbReference type="GO" id="GO:0005085">
    <property type="term" value="F:guanyl-nucleotide exchange factor activity"/>
    <property type="evidence" value="ECO:0007669"/>
    <property type="project" value="InterPro"/>
</dbReference>
<dbReference type="PROSITE" id="PS51205">
    <property type="entry name" value="VPS9"/>
    <property type="match status" value="1"/>
</dbReference>
<dbReference type="Pfam" id="PF18151">
    <property type="entry name" value="DUF5601"/>
    <property type="match status" value="1"/>
</dbReference>
<feature type="domain" description="VPS9" evidence="4">
    <location>
        <begin position="342"/>
        <end position="485"/>
    </location>
</feature>
<dbReference type="GO" id="GO:0016192">
    <property type="term" value="P:vesicle-mediated transport"/>
    <property type="evidence" value="ECO:0007669"/>
    <property type="project" value="InterPro"/>
</dbReference>
<evidence type="ECO:0000259" key="4">
    <source>
        <dbReference type="PROSITE" id="PS51205"/>
    </source>
</evidence>
<dbReference type="SMART" id="SM00546">
    <property type="entry name" value="CUE"/>
    <property type="match status" value="1"/>
</dbReference>
<dbReference type="GO" id="GO:0031267">
    <property type="term" value="F:small GTPase binding"/>
    <property type="evidence" value="ECO:0007669"/>
    <property type="project" value="TreeGrafter"/>
</dbReference>
<dbReference type="InterPro" id="IPR003123">
    <property type="entry name" value="VPS9"/>
</dbReference>
<evidence type="ECO:0000259" key="3">
    <source>
        <dbReference type="PROSITE" id="PS51140"/>
    </source>
</evidence>
<dbReference type="InterPro" id="IPR041804">
    <property type="entry name" value="Vps9_CUE"/>
</dbReference>
<dbReference type="SUPFAM" id="SSF109993">
    <property type="entry name" value="VPS9 domain"/>
    <property type="match status" value="1"/>
</dbReference>
<dbReference type="AlphaFoldDB" id="A0A1B2J5E7"/>
<dbReference type="PROSITE" id="PS51140">
    <property type="entry name" value="CUE"/>
    <property type="match status" value="1"/>
</dbReference>
<gene>
    <name evidence="5" type="primary">VPS9</name>
    <name evidence="5" type="ORF">ATY40_BA7500201</name>
</gene>
<dbReference type="Pfam" id="PF02204">
    <property type="entry name" value="VPS9"/>
    <property type="match status" value="1"/>
</dbReference>
<dbReference type="Proteomes" id="UP000094565">
    <property type="component" value="Chromosome 1"/>
</dbReference>
<organism evidence="5 6">
    <name type="scientific">Komagataella pastoris</name>
    <name type="common">Yeast</name>
    <name type="synonym">Pichia pastoris</name>
    <dbReference type="NCBI Taxonomy" id="4922"/>
    <lineage>
        <taxon>Eukaryota</taxon>
        <taxon>Fungi</taxon>
        <taxon>Dikarya</taxon>
        <taxon>Ascomycota</taxon>
        <taxon>Saccharomycotina</taxon>
        <taxon>Pichiomycetes</taxon>
        <taxon>Pichiales</taxon>
        <taxon>Pichiaceae</taxon>
        <taxon>Komagataella</taxon>
    </lineage>
</organism>
<protein>
    <submittedName>
        <fullName evidence="5">BA75_00201T0</fullName>
    </submittedName>
</protein>
<dbReference type="SMART" id="SM00167">
    <property type="entry name" value="VPS9"/>
    <property type="match status" value="1"/>
</dbReference>
<evidence type="ECO:0000313" key="5">
    <source>
        <dbReference type="EMBL" id="ANZ73209.1"/>
    </source>
</evidence>
<feature type="compositionally biased region" description="Low complexity" evidence="2">
    <location>
        <begin position="568"/>
        <end position="582"/>
    </location>
</feature>
<dbReference type="InterPro" id="IPR009060">
    <property type="entry name" value="UBA-like_sf"/>
</dbReference>
<keyword evidence="1" id="KW-0833">Ubl conjugation pathway</keyword>
<feature type="region of interest" description="Disordered" evidence="2">
    <location>
        <begin position="61"/>
        <end position="82"/>
    </location>
</feature>
<dbReference type="Pfam" id="PF02845">
    <property type="entry name" value="CUE"/>
    <property type="match status" value="1"/>
</dbReference>
<accession>A0A1B2J5E7</accession>
<dbReference type="CDD" id="cd14369">
    <property type="entry name" value="CUE_VPS9_like"/>
    <property type="match status" value="1"/>
</dbReference>
<dbReference type="OrthoDB" id="300289at2759"/>
<proteinExistence type="predicted"/>
<dbReference type="GO" id="GO:0043130">
    <property type="term" value="F:ubiquitin binding"/>
    <property type="evidence" value="ECO:0007669"/>
    <property type="project" value="InterPro"/>
</dbReference>
<sequence length="648" mass="73413">MVSSHDDLSIGFNVLHTKTSYRRQTISSGLPHRFNNQPSFSLPMSFNKSFNKLGSAKATASISTAKGDSVSANPTRSESECDRGHKQLINILGQFEPQQDNKQWTSIEATTVSDQDLFANDDESDDDGEEDDEEDDGDVIENEKLPLKDEPIIRNEPKQILDNKPESSKLAADLKPRVNVSNENEDSAERDGSAIPSAAKADVESITKGLDNIQVGPEDKSKRPTKQSSPKKTLTKFDFQRFLKQLRSKDCEPVLKYIKSFLTQFQARTWSVDEQIKLVKEFQQFIFGKLIECKPFDKLSTDEDVNNTMEGLEKFIMSRIYNDTFPPLMVEKKLSPSHKEDLSKDKIYHLNLKKYRWIQPKHLDIHLKIDSETSFVKLAGTELSKVNDYKSPRDKIICILNCCKVIFALIRQQQKIHKVEENADIFVPLLVFVILKCKTRNLISNLSFVERFRNERFLVGESSYYVSSLQIAANFITTIEQSLLTISAEDFAAEIENNERKLKEDSIRRKREQKLLEEKKAQDDAQKQGLFSPLTEMIAGTGKGEDFAPSQVLKNSAGMFQQSLSTLFSSPSRESSPVSSSVDELKTAKKQSLEESKKEAKIKGERETTLENLKQMFPDMDAEILLDIVIAKNSNIGDCIDACLELTD</sequence>
<feature type="compositionally biased region" description="Basic and acidic residues" evidence="2">
    <location>
        <begin position="141"/>
        <end position="176"/>
    </location>
</feature>
<feature type="region of interest" description="Disordered" evidence="2">
    <location>
        <begin position="568"/>
        <end position="603"/>
    </location>
</feature>
<dbReference type="InterPro" id="IPR041545">
    <property type="entry name" value="DUF5601"/>
</dbReference>
<reference evidence="5 6" key="1">
    <citation type="submission" date="2016-02" db="EMBL/GenBank/DDBJ databases">
        <title>Comparative genomic and transcriptomic foundation for Pichia pastoris.</title>
        <authorList>
            <person name="Love K.R."/>
            <person name="Shah K.A."/>
            <person name="Whittaker C.A."/>
            <person name="Wu J."/>
            <person name="Bartlett M.C."/>
            <person name="Ma D."/>
            <person name="Leeson R.L."/>
            <person name="Priest M."/>
            <person name="Young S.K."/>
            <person name="Love J.C."/>
        </authorList>
    </citation>
    <scope>NUCLEOTIDE SEQUENCE [LARGE SCALE GENOMIC DNA]</scope>
    <source>
        <strain evidence="5 6">ATCC 28485</strain>
    </source>
</reference>
<evidence type="ECO:0000256" key="2">
    <source>
        <dbReference type="SAM" id="MobiDB-lite"/>
    </source>
</evidence>